<dbReference type="GO" id="GO:0004497">
    <property type="term" value="F:monooxygenase activity"/>
    <property type="evidence" value="ECO:0007669"/>
    <property type="project" value="UniProtKB-KW"/>
</dbReference>
<name>A0A0C3H2C4_OIDMZ</name>
<evidence type="ECO:0000256" key="5">
    <source>
        <dbReference type="ARBA" id="ARBA00023033"/>
    </source>
</evidence>
<evidence type="ECO:0000313" key="8">
    <source>
        <dbReference type="Proteomes" id="UP000054321"/>
    </source>
</evidence>
<comment type="similarity">
    <text evidence="1">Belongs to the paxM FAD-dependent monooxygenase family.</text>
</comment>
<dbReference type="InterPro" id="IPR036188">
    <property type="entry name" value="FAD/NAD-bd_sf"/>
</dbReference>
<dbReference type="PRINTS" id="PR00420">
    <property type="entry name" value="RNGMNOXGNASE"/>
</dbReference>
<dbReference type="PANTHER" id="PTHR13789">
    <property type="entry name" value="MONOOXYGENASE"/>
    <property type="match status" value="1"/>
</dbReference>
<dbReference type="Proteomes" id="UP000054321">
    <property type="component" value="Unassembled WGS sequence"/>
</dbReference>
<dbReference type="STRING" id="913774.A0A0C3H2C4"/>
<gene>
    <name evidence="7" type="ORF">OIDMADRAFT_58227</name>
</gene>
<reference evidence="7 8" key="1">
    <citation type="submission" date="2014-04" db="EMBL/GenBank/DDBJ databases">
        <authorList>
            <consortium name="DOE Joint Genome Institute"/>
            <person name="Kuo A."/>
            <person name="Martino E."/>
            <person name="Perotto S."/>
            <person name="Kohler A."/>
            <person name="Nagy L.G."/>
            <person name="Floudas D."/>
            <person name="Copeland A."/>
            <person name="Barry K.W."/>
            <person name="Cichocki N."/>
            <person name="Veneault-Fourrey C."/>
            <person name="LaButti K."/>
            <person name="Lindquist E.A."/>
            <person name="Lipzen A."/>
            <person name="Lundell T."/>
            <person name="Morin E."/>
            <person name="Murat C."/>
            <person name="Sun H."/>
            <person name="Tunlid A."/>
            <person name="Henrissat B."/>
            <person name="Grigoriev I.V."/>
            <person name="Hibbett D.S."/>
            <person name="Martin F."/>
            <person name="Nordberg H.P."/>
            <person name="Cantor M.N."/>
            <person name="Hua S.X."/>
        </authorList>
    </citation>
    <scope>NUCLEOTIDE SEQUENCE [LARGE SCALE GENOMIC DNA]</scope>
    <source>
        <strain evidence="7 8">Zn</strain>
    </source>
</reference>
<reference evidence="8" key="2">
    <citation type="submission" date="2015-01" db="EMBL/GenBank/DDBJ databases">
        <title>Evolutionary Origins and Diversification of the Mycorrhizal Mutualists.</title>
        <authorList>
            <consortium name="DOE Joint Genome Institute"/>
            <consortium name="Mycorrhizal Genomics Consortium"/>
            <person name="Kohler A."/>
            <person name="Kuo A."/>
            <person name="Nagy L.G."/>
            <person name="Floudas D."/>
            <person name="Copeland A."/>
            <person name="Barry K.W."/>
            <person name="Cichocki N."/>
            <person name="Veneault-Fourrey C."/>
            <person name="LaButti K."/>
            <person name="Lindquist E.A."/>
            <person name="Lipzen A."/>
            <person name="Lundell T."/>
            <person name="Morin E."/>
            <person name="Murat C."/>
            <person name="Riley R."/>
            <person name="Ohm R."/>
            <person name="Sun H."/>
            <person name="Tunlid A."/>
            <person name="Henrissat B."/>
            <person name="Grigoriev I.V."/>
            <person name="Hibbett D.S."/>
            <person name="Martin F."/>
        </authorList>
    </citation>
    <scope>NUCLEOTIDE SEQUENCE [LARGE SCALE GENOMIC DNA]</scope>
    <source>
        <strain evidence="8">Zn</strain>
    </source>
</reference>
<sequence length="376" mass="41237">MAKVRTDIAIIGGGLSGLVLALSLHRHGIKSTIYESRSRLDFAGGYIGLGPNALRVIHHLGLYNAVLEDAYTYEKLELMTSAGSVIGSFWTGSRVQGFPSIRVRRSKLRDVLLSAISKNRTEIVYGKELQKLSEVNDVVELVFGDGTVVTSSLVIGADGLRSTVRKAIAPETQPKEQLDQEALDFSIPSMILGPEGSFTVIPVDPPGNRLGFITTLQLPDRPMEEWQALWKDKDSLKAIMEGSFGKESWPKIVGALCRETVDDEVLAWPIFVLPDLARRTSASRKVILIGDAAHGMSPACGQGGAMGLEDGETLAWVLAHDSTSQKLLPRWAAHRQQRKIKEWVIWGLIWYHGEAGMSAWVSNYDGEKEMAALSMQ</sequence>
<dbReference type="Gene3D" id="3.50.50.60">
    <property type="entry name" value="FAD/NAD(P)-binding domain"/>
    <property type="match status" value="1"/>
</dbReference>
<keyword evidence="3" id="KW-0274">FAD</keyword>
<keyword evidence="5" id="KW-0503">Monooxygenase</keyword>
<evidence type="ECO:0000256" key="4">
    <source>
        <dbReference type="ARBA" id="ARBA00023002"/>
    </source>
</evidence>
<dbReference type="InterPro" id="IPR050493">
    <property type="entry name" value="FAD-dep_Monooxygenase_BioMet"/>
</dbReference>
<evidence type="ECO:0000256" key="3">
    <source>
        <dbReference type="ARBA" id="ARBA00022827"/>
    </source>
</evidence>
<accession>A0A0C3H2C4</accession>
<evidence type="ECO:0000313" key="7">
    <source>
        <dbReference type="EMBL" id="KIM96651.1"/>
    </source>
</evidence>
<dbReference type="HOGENOM" id="CLU_009665_19_5_1"/>
<dbReference type="InterPro" id="IPR002938">
    <property type="entry name" value="FAD-bd"/>
</dbReference>
<evidence type="ECO:0000256" key="2">
    <source>
        <dbReference type="ARBA" id="ARBA00022630"/>
    </source>
</evidence>
<keyword evidence="8" id="KW-1185">Reference proteome</keyword>
<dbReference type="Pfam" id="PF01494">
    <property type="entry name" value="FAD_binding_3"/>
    <property type="match status" value="1"/>
</dbReference>
<dbReference type="InParanoid" id="A0A0C3H2C4"/>
<evidence type="ECO:0000256" key="1">
    <source>
        <dbReference type="ARBA" id="ARBA00007992"/>
    </source>
</evidence>
<keyword evidence="4" id="KW-0560">Oxidoreductase</keyword>
<dbReference type="OrthoDB" id="2431938at2759"/>
<dbReference type="SUPFAM" id="SSF51905">
    <property type="entry name" value="FAD/NAD(P)-binding domain"/>
    <property type="match status" value="1"/>
</dbReference>
<dbReference type="GO" id="GO:0071949">
    <property type="term" value="F:FAD binding"/>
    <property type="evidence" value="ECO:0007669"/>
    <property type="project" value="InterPro"/>
</dbReference>
<proteinExistence type="inferred from homology"/>
<feature type="domain" description="FAD-binding" evidence="6">
    <location>
        <begin position="5"/>
        <end position="337"/>
    </location>
</feature>
<dbReference type="PANTHER" id="PTHR13789:SF309">
    <property type="entry name" value="PUTATIVE (AFU_ORTHOLOGUE AFUA_6G14510)-RELATED"/>
    <property type="match status" value="1"/>
</dbReference>
<protein>
    <recommendedName>
        <fullName evidence="6">FAD-binding domain-containing protein</fullName>
    </recommendedName>
</protein>
<keyword evidence="2" id="KW-0285">Flavoprotein</keyword>
<dbReference type="EMBL" id="KN832883">
    <property type="protein sequence ID" value="KIM96651.1"/>
    <property type="molecule type" value="Genomic_DNA"/>
</dbReference>
<evidence type="ECO:0000259" key="6">
    <source>
        <dbReference type="Pfam" id="PF01494"/>
    </source>
</evidence>
<organism evidence="7 8">
    <name type="scientific">Oidiodendron maius (strain Zn)</name>
    <dbReference type="NCBI Taxonomy" id="913774"/>
    <lineage>
        <taxon>Eukaryota</taxon>
        <taxon>Fungi</taxon>
        <taxon>Dikarya</taxon>
        <taxon>Ascomycota</taxon>
        <taxon>Pezizomycotina</taxon>
        <taxon>Leotiomycetes</taxon>
        <taxon>Leotiomycetes incertae sedis</taxon>
        <taxon>Myxotrichaceae</taxon>
        <taxon>Oidiodendron</taxon>
    </lineage>
</organism>
<dbReference type="AlphaFoldDB" id="A0A0C3H2C4"/>